<feature type="domain" description="LysM" evidence="1">
    <location>
        <begin position="116"/>
        <end position="163"/>
    </location>
</feature>
<dbReference type="Proteomes" id="UP000199163">
    <property type="component" value="Unassembled WGS sequence"/>
</dbReference>
<feature type="domain" description="LysM" evidence="1">
    <location>
        <begin position="68"/>
        <end position="113"/>
    </location>
</feature>
<keyword evidence="3" id="KW-1185">Reference proteome</keyword>
<dbReference type="PANTHER" id="PTHR33734">
    <property type="entry name" value="LYSM DOMAIN-CONTAINING GPI-ANCHORED PROTEIN 2"/>
    <property type="match status" value="1"/>
</dbReference>
<dbReference type="CDD" id="cd00118">
    <property type="entry name" value="LysM"/>
    <property type="match status" value="2"/>
</dbReference>
<dbReference type="SUPFAM" id="SSF54106">
    <property type="entry name" value="LysM domain"/>
    <property type="match status" value="3"/>
</dbReference>
<sequence length="168" mass="18781">MALKENGTYFIYTVQPGDTLYSIAGMLGGKVEDITQMNALYPPFTDPGLVYAGQQIIVFYPFNPRRQVVYFVQPGDMLYRIAQRFGLTVRELKSMNPHIQDMNTLSVFDMLELPLGVYMMEPGDSIAAISQKLGVSQNAFVQLNHGRAHFSPDVLYPGYALLSPAPHN</sequence>
<organism evidence="2 3">
    <name type="scientific">Alteribacillus persepolensis</name>
    <dbReference type="NCBI Taxonomy" id="568899"/>
    <lineage>
        <taxon>Bacteria</taxon>
        <taxon>Bacillati</taxon>
        <taxon>Bacillota</taxon>
        <taxon>Bacilli</taxon>
        <taxon>Bacillales</taxon>
        <taxon>Bacillaceae</taxon>
        <taxon>Alteribacillus</taxon>
    </lineage>
</organism>
<dbReference type="PANTHER" id="PTHR33734:SF22">
    <property type="entry name" value="MEMBRANE-BOUND LYTIC MUREIN TRANSGLYCOSYLASE D"/>
    <property type="match status" value="1"/>
</dbReference>
<name>A0A1G8IR54_9BACI</name>
<dbReference type="RefSeq" id="WP_175487561.1">
    <property type="nucleotide sequence ID" value="NZ_FNDK01000025.1"/>
</dbReference>
<evidence type="ECO:0000313" key="3">
    <source>
        <dbReference type="Proteomes" id="UP000199163"/>
    </source>
</evidence>
<dbReference type="STRING" id="568899.SAMN05192534_12534"/>
<evidence type="ECO:0000313" key="2">
    <source>
        <dbReference type="EMBL" id="SDI21478.1"/>
    </source>
</evidence>
<dbReference type="EMBL" id="FNDK01000025">
    <property type="protein sequence ID" value="SDI21478.1"/>
    <property type="molecule type" value="Genomic_DNA"/>
</dbReference>
<evidence type="ECO:0000259" key="1">
    <source>
        <dbReference type="PROSITE" id="PS51782"/>
    </source>
</evidence>
<dbReference type="PROSITE" id="PS51782">
    <property type="entry name" value="LYSM"/>
    <property type="match status" value="3"/>
</dbReference>
<reference evidence="2 3" key="1">
    <citation type="submission" date="2016-10" db="EMBL/GenBank/DDBJ databases">
        <authorList>
            <person name="de Groot N.N."/>
        </authorList>
    </citation>
    <scope>NUCLEOTIDE SEQUENCE [LARGE SCALE GENOMIC DNA]</scope>
    <source>
        <strain evidence="2 3">DSM 21632</strain>
    </source>
</reference>
<dbReference type="Pfam" id="PF01476">
    <property type="entry name" value="LysM"/>
    <property type="match status" value="3"/>
</dbReference>
<dbReference type="SMART" id="SM00257">
    <property type="entry name" value="LysM"/>
    <property type="match status" value="3"/>
</dbReference>
<dbReference type="Gene3D" id="3.10.350.10">
    <property type="entry name" value="LysM domain"/>
    <property type="match status" value="3"/>
</dbReference>
<dbReference type="AlphaFoldDB" id="A0A1G8IR54"/>
<feature type="domain" description="LysM" evidence="1">
    <location>
        <begin position="10"/>
        <end position="58"/>
    </location>
</feature>
<dbReference type="InterPro" id="IPR018392">
    <property type="entry name" value="LysM"/>
</dbReference>
<protein>
    <submittedName>
        <fullName evidence="2">LysM domain-containing protein</fullName>
    </submittedName>
</protein>
<dbReference type="InterPro" id="IPR036779">
    <property type="entry name" value="LysM_dom_sf"/>
</dbReference>
<proteinExistence type="predicted"/>
<accession>A0A1G8IR54</accession>
<gene>
    <name evidence="2" type="ORF">SAMN05192534_12534</name>
</gene>